<sequence>MNKSSVCNTIFDLPPYQYSECYGNTRLCGIRYHECIQRACITCSPRVAECLAHNASSPANSIIYHPTNNGLEHANRSTPFGTQKGR</sequence>
<gene>
    <name evidence="1" type="ORF">NPIL_233681</name>
</gene>
<dbReference type="Proteomes" id="UP000887013">
    <property type="component" value="Unassembled WGS sequence"/>
</dbReference>
<name>A0A8X6PQI1_NEPPI</name>
<evidence type="ECO:0000313" key="1">
    <source>
        <dbReference type="EMBL" id="GFT83690.1"/>
    </source>
</evidence>
<dbReference type="EMBL" id="BMAW01119244">
    <property type="protein sequence ID" value="GFT83690.1"/>
    <property type="molecule type" value="Genomic_DNA"/>
</dbReference>
<comment type="caution">
    <text evidence="1">The sequence shown here is derived from an EMBL/GenBank/DDBJ whole genome shotgun (WGS) entry which is preliminary data.</text>
</comment>
<evidence type="ECO:0000313" key="2">
    <source>
        <dbReference type="Proteomes" id="UP000887013"/>
    </source>
</evidence>
<keyword evidence="2" id="KW-1185">Reference proteome</keyword>
<accession>A0A8X6PQI1</accession>
<reference evidence="1" key="1">
    <citation type="submission" date="2020-08" db="EMBL/GenBank/DDBJ databases">
        <title>Multicomponent nature underlies the extraordinary mechanical properties of spider dragline silk.</title>
        <authorList>
            <person name="Kono N."/>
            <person name="Nakamura H."/>
            <person name="Mori M."/>
            <person name="Yoshida Y."/>
            <person name="Ohtoshi R."/>
            <person name="Malay A.D."/>
            <person name="Moran D.A.P."/>
            <person name="Tomita M."/>
            <person name="Numata K."/>
            <person name="Arakawa K."/>
        </authorList>
    </citation>
    <scope>NUCLEOTIDE SEQUENCE</scope>
</reference>
<organism evidence="1 2">
    <name type="scientific">Nephila pilipes</name>
    <name type="common">Giant wood spider</name>
    <name type="synonym">Nephila maculata</name>
    <dbReference type="NCBI Taxonomy" id="299642"/>
    <lineage>
        <taxon>Eukaryota</taxon>
        <taxon>Metazoa</taxon>
        <taxon>Ecdysozoa</taxon>
        <taxon>Arthropoda</taxon>
        <taxon>Chelicerata</taxon>
        <taxon>Arachnida</taxon>
        <taxon>Araneae</taxon>
        <taxon>Araneomorphae</taxon>
        <taxon>Entelegynae</taxon>
        <taxon>Araneoidea</taxon>
        <taxon>Nephilidae</taxon>
        <taxon>Nephila</taxon>
    </lineage>
</organism>
<dbReference type="AlphaFoldDB" id="A0A8X6PQI1"/>
<protein>
    <submittedName>
        <fullName evidence="1">Uncharacterized protein</fullName>
    </submittedName>
</protein>
<proteinExistence type="predicted"/>